<feature type="compositionally biased region" description="Basic and acidic residues" evidence="5">
    <location>
        <begin position="79"/>
        <end position="93"/>
    </location>
</feature>
<keyword evidence="4" id="KW-0418">Kinase</keyword>
<reference evidence="8" key="1">
    <citation type="journal article" date="2013" name="Nature">
        <title>Pan genome of the phytoplankton Emiliania underpins its global distribution.</title>
        <authorList>
            <person name="Read B.A."/>
            <person name="Kegel J."/>
            <person name="Klute M.J."/>
            <person name="Kuo A."/>
            <person name="Lefebvre S.C."/>
            <person name="Maumus F."/>
            <person name="Mayer C."/>
            <person name="Miller J."/>
            <person name="Monier A."/>
            <person name="Salamov A."/>
            <person name="Young J."/>
            <person name="Aguilar M."/>
            <person name="Claverie J.M."/>
            <person name="Frickenhaus S."/>
            <person name="Gonzalez K."/>
            <person name="Herman E.K."/>
            <person name="Lin Y.C."/>
            <person name="Napier J."/>
            <person name="Ogata H."/>
            <person name="Sarno A.F."/>
            <person name="Shmutz J."/>
            <person name="Schroeder D."/>
            <person name="de Vargas C."/>
            <person name="Verret F."/>
            <person name="von Dassow P."/>
            <person name="Valentin K."/>
            <person name="Van de Peer Y."/>
            <person name="Wheeler G."/>
            <person name="Dacks J.B."/>
            <person name="Delwiche C.F."/>
            <person name="Dyhrman S.T."/>
            <person name="Glockner G."/>
            <person name="John U."/>
            <person name="Richards T."/>
            <person name="Worden A.Z."/>
            <person name="Zhang X."/>
            <person name="Grigoriev I.V."/>
            <person name="Allen A.E."/>
            <person name="Bidle K."/>
            <person name="Borodovsky M."/>
            <person name="Bowler C."/>
            <person name="Brownlee C."/>
            <person name="Cock J.M."/>
            <person name="Elias M."/>
            <person name="Gladyshev V.N."/>
            <person name="Groth M."/>
            <person name="Guda C."/>
            <person name="Hadaegh A."/>
            <person name="Iglesias-Rodriguez M.D."/>
            <person name="Jenkins J."/>
            <person name="Jones B.M."/>
            <person name="Lawson T."/>
            <person name="Leese F."/>
            <person name="Lindquist E."/>
            <person name="Lobanov A."/>
            <person name="Lomsadze A."/>
            <person name="Malik S.B."/>
            <person name="Marsh M.E."/>
            <person name="Mackinder L."/>
            <person name="Mock T."/>
            <person name="Mueller-Roeber B."/>
            <person name="Pagarete A."/>
            <person name="Parker M."/>
            <person name="Probert I."/>
            <person name="Quesneville H."/>
            <person name="Raines C."/>
            <person name="Rensing S.A."/>
            <person name="Riano-Pachon D.M."/>
            <person name="Richier S."/>
            <person name="Rokitta S."/>
            <person name="Shiraiwa Y."/>
            <person name="Soanes D.M."/>
            <person name="van der Giezen M."/>
            <person name="Wahlund T.M."/>
            <person name="Williams B."/>
            <person name="Wilson W."/>
            <person name="Wolfe G."/>
            <person name="Wurch L.L."/>
        </authorList>
    </citation>
    <scope>NUCLEOTIDE SEQUENCE</scope>
</reference>
<dbReference type="InterPro" id="IPR011009">
    <property type="entry name" value="Kinase-like_dom_sf"/>
</dbReference>
<dbReference type="AlphaFoldDB" id="A0A0D3J9J0"/>
<evidence type="ECO:0000256" key="3">
    <source>
        <dbReference type="PROSITE-ProRule" id="PRU10141"/>
    </source>
</evidence>
<feature type="binding site" evidence="3">
    <location>
        <position position="160"/>
    </location>
    <ligand>
        <name>ATP</name>
        <dbReference type="ChEBI" id="CHEBI:30616"/>
    </ligand>
</feature>
<keyword evidence="4" id="KW-0808">Transferase</keyword>
<protein>
    <recommendedName>
        <fullName evidence="6">Protein kinase domain-containing protein</fullName>
    </recommendedName>
</protein>
<dbReference type="PANTHER" id="PTHR44329">
    <property type="entry name" value="SERINE/THREONINE-PROTEIN KINASE TNNI3K-RELATED"/>
    <property type="match status" value="1"/>
</dbReference>
<dbReference type="InterPro" id="IPR000719">
    <property type="entry name" value="Prot_kinase_dom"/>
</dbReference>
<evidence type="ECO:0000313" key="8">
    <source>
        <dbReference type="Proteomes" id="UP000013827"/>
    </source>
</evidence>
<dbReference type="SUPFAM" id="SSF56112">
    <property type="entry name" value="Protein kinase-like (PK-like)"/>
    <property type="match status" value="1"/>
</dbReference>
<dbReference type="EnsemblProtists" id="EOD20175">
    <property type="protein sequence ID" value="EOD20175"/>
    <property type="gene ID" value="EMIHUDRAFT_242340"/>
</dbReference>
<reference evidence="7" key="2">
    <citation type="submission" date="2024-10" db="UniProtKB">
        <authorList>
            <consortium name="EnsemblProtists"/>
        </authorList>
    </citation>
    <scope>IDENTIFICATION</scope>
</reference>
<dbReference type="SMART" id="SM00220">
    <property type="entry name" value="S_TKc"/>
    <property type="match status" value="1"/>
</dbReference>
<keyword evidence="8" id="KW-1185">Reference proteome</keyword>
<dbReference type="PaxDb" id="2903-EOD20175"/>
<evidence type="ECO:0000256" key="2">
    <source>
        <dbReference type="ARBA" id="ARBA00022840"/>
    </source>
</evidence>
<sequence length="414" mass="46171">MEHTVHDGAAFARVSRSRERPADDQQALNWSVHDGSAFAAAIRAGSGRAINDRLLLNGGWRNRWREDWKCSQPRGERVRFRHSVSDAPKRPPTIDELSGDLSSPLPSPTIEELSASSVTRLANYSLHEIIGIGQFAVVHRATNKETLRLVALKLTVRPVKVERHGAPAEEMDVSCFRHEVAVIRKTPLYLGHGLAEVGAGEWRGFVVMEFIEGESLLRLHRRPSRPPLEQAVRLMRDVAEELEALHRRGILHRDLKETNVIVSPTTGGLLKARLIDFGLSLDFGDGETLAEARTDHQSELRVGVFGYMPPEVYRCQPYGAGVDTFAFGVLLRKALQASSPLPPSKRLRSWLDALPFHVAGCRYERSVRQAVSAAWPACLAQLVKSCTAQEQKERPTMEQVRRALDGWLDLCGRA</sequence>
<dbReference type="InterPro" id="IPR051681">
    <property type="entry name" value="Ser/Thr_Kinases-Pseudokinases"/>
</dbReference>
<organism evidence="7 8">
    <name type="scientific">Emiliania huxleyi (strain CCMP1516)</name>
    <dbReference type="NCBI Taxonomy" id="280463"/>
    <lineage>
        <taxon>Eukaryota</taxon>
        <taxon>Haptista</taxon>
        <taxon>Haptophyta</taxon>
        <taxon>Prymnesiophyceae</taxon>
        <taxon>Isochrysidales</taxon>
        <taxon>Noelaerhabdaceae</taxon>
        <taxon>Emiliania</taxon>
    </lineage>
</organism>
<feature type="region of interest" description="Disordered" evidence="5">
    <location>
        <begin position="1"/>
        <end position="22"/>
    </location>
</feature>
<dbReference type="Gene3D" id="3.30.200.20">
    <property type="entry name" value="Phosphorylase Kinase, domain 1"/>
    <property type="match status" value="1"/>
</dbReference>
<proteinExistence type="inferred from homology"/>
<dbReference type="GO" id="GO:0005524">
    <property type="term" value="F:ATP binding"/>
    <property type="evidence" value="ECO:0007669"/>
    <property type="project" value="UniProtKB-UniRule"/>
</dbReference>
<dbReference type="GO" id="GO:0004674">
    <property type="term" value="F:protein serine/threonine kinase activity"/>
    <property type="evidence" value="ECO:0007669"/>
    <property type="project" value="UniProtKB-KW"/>
</dbReference>
<keyword evidence="4" id="KW-0723">Serine/threonine-protein kinase</keyword>
<dbReference type="GeneID" id="17265719"/>
<dbReference type="KEGG" id="ehx:EMIHUDRAFT_242340"/>
<dbReference type="HOGENOM" id="CLU_651244_0_0_1"/>
<comment type="similarity">
    <text evidence="4">Belongs to the protein kinase superfamily.</text>
</comment>
<dbReference type="InterPro" id="IPR008271">
    <property type="entry name" value="Ser/Thr_kinase_AS"/>
</dbReference>
<evidence type="ECO:0000256" key="5">
    <source>
        <dbReference type="SAM" id="MobiDB-lite"/>
    </source>
</evidence>
<dbReference type="PROSITE" id="PS00108">
    <property type="entry name" value="PROTEIN_KINASE_ST"/>
    <property type="match status" value="1"/>
</dbReference>
<evidence type="ECO:0000313" key="7">
    <source>
        <dbReference type="EnsemblProtists" id="EOD20175"/>
    </source>
</evidence>
<keyword evidence="2 3" id="KW-0067">ATP-binding</keyword>
<feature type="region of interest" description="Disordered" evidence="5">
    <location>
        <begin position="79"/>
        <end position="106"/>
    </location>
</feature>
<dbReference type="Gene3D" id="1.10.510.10">
    <property type="entry name" value="Transferase(Phosphotransferase) domain 1"/>
    <property type="match status" value="1"/>
</dbReference>
<dbReference type="PROSITE" id="PS00107">
    <property type="entry name" value="PROTEIN_KINASE_ATP"/>
    <property type="match status" value="1"/>
</dbReference>
<dbReference type="Proteomes" id="UP000013827">
    <property type="component" value="Unassembled WGS sequence"/>
</dbReference>
<accession>A0A0D3J9J0</accession>
<evidence type="ECO:0000259" key="6">
    <source>
        <dbReference type="PROSITE" id="PS50011"/>
    </source>
</evidence>
<dbReference type="RefSeq" id="XP_005772604.1">
    <property type="nucleotide sequence ID" value="XM_005772547.1"/>
</dbReference>
<evidence type="ECO:0000256" key="1">
    <source>
        <dbReference type="ARBA" id="ARBA00022741"/>
    </source>
</evidence>
<dbReference type="eggNOG" id="KOG0192">
    <property type="taxonomic scope" value="Eukaryota"/>
</dbReference>
<keyword evidence="1 3" id="KW-0547">Nucleotide-binding</keyword>
<dbReference type="Pfam" id="PF00069">
    <property type="entry name" value="Pkinase"/>
    <property type="match status" value="1"/>
</dbReference>
<dbReference type="STRING" id="2903.R1E036"/>
<dbReference type="PROSITE" id="PS50011">
    <property type="entry name" value="PROTEIN_KINASE_DOM"/>
    <property type="match status" value="1"/>
</dbReference>
<dbReference type="InterPro" id="IPR017441">
    <property type="entry name" value="Protein_kinase_ATP_BS"/>
</dbReference>
<feature type="domain" description="Protein kinase" evidence="6">
    <location>
        <begin position="124"/>
        <end position="408"/>
    </location>
</feature>
<evidence type="ECO:0000256" key="4">
    <source>
        <dbReference type="RuleBase" id="RU000304"/>
    </source>
</evidence>
<name>A0A0D3J9J0_EMIH1</name>